<organism evidence="2 3">
    <name type="scientific">Aeromicrobium ginsengisoli</name>
    <dbReference type="NCBI Taxonomy" id="363867"/>
    <lineage>
        <taxon>Bacteria</taxon>
        <taxon>Bacillati</taxon>
        <taxon>Actinomycetota</taxon>
        <taxon>Actinomycetes</taxon>
        <taxon>Propionibacteriales</taxon>
        <taxon>Nocardioidaceae</taxon>
        <taxon>Aeromicrobium</taxon>
    </lineage>
</organism>
<dbReference type="OrthoDB" id="4619743at2"/>
<evidence type="ECO:0000259" key="1">
    <source>
        <dbReference type="PROSITE" id="PS50042"/>
    </source>
</evidence>
<keyword evidence="3" id="KW-1185">Reference proteome</keyword>
<dbReference type="PROSITE" id="PS00889">
    <property type="entry name" value="CNMP_BINDING_2"/>
    <property type="match status" value="1"/>
</dbReference>
<dbReference type="GO" id="GO:0005829">
    <property type="term" value="C:cytosol"/>
    <property type="evidence" value="ECO:0007669"/>
    <property type="project" value="TreeGrafter"/>
</dbReference>
<dbReference type="PANTHER" id="PTHR24567:SF74">
    <property type="entry name" value="HTH-TYPE TRANSCRIPTIONAL REGULATOR ARCR"/>
    <property type="match status" value="1"/>
</dbReference>
<accession>A0A5M4FE31</accession>
<dbReference type="SMART" id="SM00100">
    <property type="entry name" value="cNMP"/>
    <property type="match status" value="1"/>
</dbReference>
<dbReference type="InterPro" id="IPR000595">
    <property type="entry name" value="cNMP-bd_dom"/>
</dbReference>
<feature type="domain" description="Cyclic nucleotide-binding" evidence="1">
    <location>
        <begin position="1"/>
        <end position="98"/>
    </location>
</feature>
<sequence>MTTFDAALVRALATVGTSVHIPKGWAIMMEMTPADSAYILLKGSVEVRKSGEVRRTLGPGDVFGEIALVDHRLRSASIVASTDVTALRLEGTALQALVDMNPAFADALRSSADSRLAAF</sequence>
<dbReference type="AlphaFoldDB" id="A0A5M4FE31"/>
<evidence type="ECO:0000313" key="3">
    <source>
        <dbReference type="Proteomes" id="UP000380867"/>
    </source>
</evidence>
<dbReference type="PROSITE" id="PS50042">
    <property type="entry name" value="CNMP_BINDING_3"/>
    <property type="match status" value="1"/>
</dbReference>
<dbReference type="Gene3D" id="2.60.120.10">
    <property type="entry name" value="Jelly Rolls"/>
    <property type="match status" value="1"/>
</dbReference>
<dbReference type="EMBL" id="SDPQ02000003">
    <property type="protein sequence ID" value="KAA1396160.1"/>
    <property type="molecule type" value="Genomic_DNA"/>
</dbReference>
<dbReference type="InterPro" id="IPR018488">
    <property type="entry name" value="cNMP-bd_CS"/>
</dbReference>
<protein>
    <submittedName>
        <fullName evidence="2">Cyclic nucleotide-binding domain-containing protein</fullName>
    </submittedName>
</protein>
<dbReference type="CDD" id="cd00038">
    <property type="entry name" value="CAP_ED"/>
    <property type="match status" value="1"/>
</dbReference>
<dbReference type="GO" id="GO:0003700">
    <property type="term" value="F:DNA-binding transcription factor activity"/>
    <property type="evidence" value="ECO:0007669"/>
    <property type="project" value="TreeGrafter"/>
</dbReference>
<proteinExistence type="predicted"/>
<dbReference type="PANTHER" id="PTHR24567">
    <property type="entry name" value="CRP FAMILY TRANSCRIPTIONAL REGULATORY PROTEIN"/>
    <property type="match status" value="1"/>
</dbReference>
<dbReference type="Pfam" id="PF00027">
    <property type="entry name" value="cNMP_binding"/>
    <property type="match status" value="1"/>
</dbReference>
<dbReference type="InterPro" id="IPR018490">
    <property type="entry name" value="cNMP-bd_dom_sf"/>
</dbReference>
<gene>
    <name evidence="2" type="ORF">ESP70_016975</name>
</gene>
<dbReference type="SUPFAM" id="SSF51206">
    <property type="entry name" value="cAMP-binding domain-like"/>
    <property type="match status" value="1"/>
</dbReference>
<dbReference type="Proteomes" id="UP000380867">
    <property type="component" value="Unassembled WGS sequence"/>
</dbReference>
<comment type="caution">
    <text evidence="2">The sequence shown here is derived from an EMBL/GenBank/DDBJ whole genome shotgun (WGS) entry which is preliminary data.</text>
</comment>
<name>A0A5M4FE31_9ACTN</name>
<dbReference type="InterPro" id="IPR050397">
    <property type="entry name" value="Env_Response_Regulators"/>
</dbReference>
<reference evidence="2" key="1">
    <citation type="submission" date="2019-09" db="EMBL/GenBank/DDBJ databases">
        <authorList>
            <person name="Li J."/>
        </authorList>
    </citation>
    <scope>NUCLEOTIDE SEQUENCE [LARGE SCALE GENOMIC DNA]</scope>
    <source>
        <strain evidence="2">JCM 14732</strain>
    </source>
</reference>
<evidence type="ECO:0000313" key="2">
    <source>
        <dbReference type="EMBL" id="KAA1396160.1"/>
    </source>
</evidence>
<dbReference type="InterPro" id="IPR014710">
    <property type="entry name" value="RmlC-like_jellyroll"/>
</dbReference>